<accession>A0ABV2QIQ9</accession>
<name>A0ABV2QIQ9_9MICO</name>
<gene>
    <name evidence="1" type="ORF">ABIE21_000421</name>
</gene>
<evidence type="ECO:0000313" key="1">
    <source>
        <dbReference type="EMBL" id="MET4580931.1"/>
    </source>
</evidence>
<protein>
    <submittedName>
        <fullName evidence="1">Uncharacterized protein</fullName>
    </submittedName>
</protein>
<sequence>MTGCALERRAPEGQSPEVVAAAVEAGLDRQWKLSGLEGVVVRPRFQPRPVIGAGQWASEVGRCMAASGIMNWGYDPDEGLFIPGDTPTTSEQLQFYWCFERYPTVDVLTPAQIDFIYDYYMRWLIPCLESSGYDVTSAPTRTAFRDADPALERWNPYAALERYPATPGERAALAARCAPTLPGIDGWSEQ</sequence>
<dbReference type="RefSeq" id="WP_354023137.1">
    <property type="nucleotide sequence ID" value="NZ_JBEPSJ010000001.1"/>
</dbReference>
<comment type="caution">
    <text evidence="1">The sequence shown here is derived from an EMBL/GenBank/DDBJ whole genome shotgun (WGS) entry which is preliminary data.</text>
</comment>
<dbReference type="Proteomes" id="UP001549257">
    <property type="component" value="Unassembled WGS sequence"/>
</dbReference>
<reference evidence="1 2" key="1">
    <citation type="submission" date="2024-06" db="EMBL/GenBank/DDBJ databases">
        <title>Sorghum-associated microbial communities from plants grown in Nebraska, USA.</title>
        <authorList>
            <person name="Schachtman D."/>
        </authorList>
    </citation>
    <scope>NUCLEOTIDE SEQUENCE [LARGE SCALE GENOMIC DNA]</scope>
    <source>
        <strain evidence="1 2">2857</strain>
    </source>
</reference>
<dbReference type="EMBL" id="JBEPSJ010000001">
    <property type="protein sequence ID" value="MET4580931.1"/>
    <property type="molecule type" value="Genomic_DNA"/>
</dbReference>
<keyword evidence="2" id="KW-1185">Reference proteome</keyword>
<organism evidence="1 2">
    <name type="scientific">Conyzicola nivalis</name>
    <dbReference type="NCBI Taxonomy" id="1477021"/>
    <lineage>
        <taxon>Bacteria</taxon>
        <taxon>Bacillati</taxon>
        <taxon>Actinomycetota</taxon>
        <taxon>Actinomycetes</taxon>
        <taxon>Micrococcales</taxon>
        <taxon>Microbacteriaceae</taxon>
        <taxon>Conyzicola</taxon>
    </lineage>
</organism>
<proteinExistence type="predicted"/>
<evidence type="ECO:0000313" key="2">
    <source>
        <dbReference type="Proteomes" id="UP001549257"/>
    </source>
</evidence>